<dbReference type="SMART" id="SM00331">
    <property type="entry name" value="PP2C_SIG"/>
    <property type="match status" value="1"/>
</dbReference>
<evidence type="ECO:0000313" key="8">
    <source>
        <dbReference type="Proteomes" id="UP000199513"/>
    </source>
</evidence>
<keyword evidence="3" id="KW-0472">Membrane</keyword>
<dbReference type="InterPro" id="IPR029016">
    <property type="entry name" value="GAF-like_dom_sf"/>
</dbReference>
<protein>
    <submittedName>
        <fullName evidence="7">Serine phosphatase RsbU, regulator of sigma subunit</fullName>
    </submittedName>
</protein>
<dbReference type="InterPro" id="IPR036457">
    <property type="entry name" value="PPM-type-like_dom_sf"/>
</dbReference>
<keyword evidence="8" id="KW-1185">Reference proteome</keyword>
<dbReference type="GO" id="GO:0016791">
    <property type="term" value="F:phosphatase activity"/>
    <property type="evidence" value="ECO:0007669"/>
    <property type="project" value="TreeGrafter"/>
</dbReference>
<feature type="chain" id="PRO_5011583534" evidence="4">
    <location>
        <begin position="25"/>
        <end position="879"/>
    </location>
</feature>
<sequence>MKIRFLFISLFLSVVFFNNSFLSAQNRIITGKVRDDKGKPLQGVEVTINDSVSLTSNAKGEFNTLALKGAKPQKVRALKKGYKLKKWDLAGDEIQISLYSSNNFLTGKLLGNQGQIVRNIAVSLAGVSEVSPVFTNNNGEFIMDLPPQIEPNENIKFDIEGVIIGNESYTYDKSRGYYTIKSAITHSGSESSHIDDKSNPQLFSVTVLFQEDYSPISNLKVKVEEKEYQTDKEGRFQVVTSDIHVDKFKINGFEISKFNVDANGNYVFLVIRAKDSENATKVEIIPAQVKLDSLILDYRADFKKVINELEFKKQFLMEKSTVIRGEMESIAQKLRNEKEISPDQRSALKVYLRNLEDALIENDSTFEALQDQSNKVVEELRKIILEQSERIKKEDQKLHILEIELYVAIIAGIILLGLVVGFYFLSKRLRKQKEEIQHAYENIKNISSIGQKVTSTLDFRTMVQTANSNMASLIHSSFFGVGIYDEAEARIEFLDFVKGEAQQDHFEYMDEEDKFGVWCIKNNQPVTINNLEMQYRNYFKKPIKIDEHTPKSMIYLPLTFENKILGVITAQSLEKNAFNDIDLKMMQTLASYVSVALSNANAYDVIKSKNKNITDSIRYAQTIQEAVMPSESQMRTFFDDYFVIYRAKDIVSGDIYWLGHNPIITDGRTWTSFALIDCTGHGVPGGFMSVIASYLLSEVETSLVGLSKRGADTTYYKPALVLEQLDARFREALKQYEKMNDDGMDVAFCTIEKLLDGQTKIVFAGAKRPLLYYRQDEGKLEIIKGEKRSIGGQYKKEHPFQNHEIILNKGDMIFLTTDGFADQNDTERHRFTSSKLSEIIEANASLSTEEQKQRLEEILDTHMKDVEQRDDITIIGIKM</sequence>
<feature type="signal peptide" evidence="4">
    <location>
        <begin position="1"/>
        <end position="24"/>
    </location>
</feature>
<keyword evidence="1" id="KW-0378">Hydrolase</keyword>
<dbReference type="RefSeq" id="WP_091544789.1">
    <property type="nucleotide sequence ID" value="NZ_FONY01000016.1"/>
</dbReference>
<evidence type="ECO:0000256" key="4">
    <source>
        <dbReference type="SAM" id="SignalP"/>
    </source>
</evidence>
<keyword evidence="3" id="KW-1133">Transmembrane helix</keyword>
<dbReference type="Proteomes" id="UP000199513">
    <property type="component" value="Unassembled WGS sequence"/>
</dbReference>
<evidence type="ECO:0000259" key="5">
    <source>
        <dbReference type="SMART" id="SM00065"/>
    </source>
</evidence>
<dbReference type="EMBL" id="FONY01000016">
    <property type="protein sequence ID" value="SFF10822.1"/>
    <property type="molecule type" value="Genomic_DNA"/>
</dbReference>
<dbReference type="InterPro" id="IPR001932">
    <property type="entry name" value="PPM-type_phosphatase-like_dom"/>
</dbReference>
<keyword evidence="3" id="KW-0812">Transmembrane</keyword>
<evidence type="ECO:0000256" key="3">
    <source>
        <dbReference type="SAM" id="Phobius"/>
    </source>
</evidence>
<evidence type="ECO:0000256" key="2">
    <source>
        <dbReference type="SAM" id="Coils"/>
    </source>
</evidence>
<dbReference type="AlphaFoldDB" id="A0A1I2FZR2"/>
<evidence type="ECO:0000256" key="1">
    <source>
        <dbReference type="ARBA" id="ARBA00022801"/>
    </source>
</evidence>
<dbReference type="Gene3D" id="3.60.40.10">
    <property type="entry name" value="PPM-type phosphatase domain"/>
    <property type="match status" value="1"/>
</dbReference>
<dbReference type="InterPro" id="IPR008969">
    <property type="entry name" value="CarboxyPept-like_regulatory"/>
</dbReference>
<reference evidence="7 8" key="1">
    <citation type="submission" date="2016-10" db="EMBL/GenBank/DDBJ databases">
        <authorList>
            <person name="de Groot N.N."/>
        </authorList>
    </citation>
    <scope>NUCLEOTIDE SEQUENCE [LARGE SCALE GENOMIC DNA]</scope>
    <source>
        <strain>GEY</strain>
        <strain evidence="8">DSM 9560</strain>
    </source>
</reference>
<dbReference type="Pfam" id="PF07228">
    <property type="entry name" value="SpoIIE"/>
    <property type="match status" value="1"/>
</dbReference>
<dbReference type="InterPro" id="IPR003018">
    <property type="entry name" value="GAF"/>
</dbReference>
<keyword evidence="4" id="KW-0732">Signal</keyword>
<gene>
    <name evidence="7" type="ORF">SAMN04488541_101618</name>
</gene>
<keyword evidence="2" id="KW-0175">Coiled coil</keyword>
<feature type="transmembrane region" description="Helical" evidence="3">
    <location>
        <begin position="405"/>
        <end position="425"/>
    </location>
</feature>
<dbReference type="SUPFAM" id="SSF55781">
    <property type="entry name" value="GAF domain-like"/>
    <property type="match status" value="1"/>
</dbReference>
<proteinExistence type="predicted"/>
<accession>A0A1I2FZR2</accession>
<dbReference type="SMART" id="SM00065">
    <property type="entry name" value="GAF"/>
    <property type="match status" value="1"/>
</dbReference>
<dbReference type="Gene3D" id="3.30.450.40">
    <property type="match status" value="1"/>
</dbReference>
<dbReference type="SUPFAM" id="SSF49464">
    <property type="entry name" value="Carboxypeptidase regulatory domain-like"/>
    <property type="match status" value="1"/>
</dbReference>
<evidence type="ECO:0000259" key="6">
    <source>
        <dbReference type="SMART" id="SM00331"/>
    </source>
</evidence>
<dbReference type="Gene3D" id="2.60.40.1120">
    <property type="entry name" value="Carboxypeptidase-like, regulatory domain"/>
    <property type="match status" value="1"/>
</dbReference>
<feature type="domain" description="GAF" evidence="5">
    <location>
        <begin position="458"/>
        <end position="607"/>
    </location>
</feature>
<dbReference type="PANTHER" id="PTHR43156:SF9">
    <property type="entry name" value="HAMP DOMAIN-CONTAINING PROTEIN"/>
    <property type="match status" value="1"/>
</dbReference>
<dbReference type="InterPro" id="IPR052016">
    <property type="entry name" value="Bact_Sigma-Reg"/>
</dbReference>
<dbReference type="OrthoDB" id="1119265at2"/>
<organism evidence="7 8">
    <name type="scientific">Thermoflexibacter ruber</name>
    <dbReference type="NCBI Taxonomy" id="1003"/>
    <lineage>
        <taxon>Bacteria</taxon>
        <taxon>Pseudomonadati</taxon>
        <taxon>Bacteroidota</taxon>
        <taxon>Cytophagia</taxon>
        <taxon>Cytophagales</taxon>
        <taxon>Thermoflexibacteraceae</taxon>
        <taxon>Thermoflexibacter</taxon>
    </lineage>
</organism>
<dbReference type="STRING" id="1003.SAMN04488541_101618"/>
<name>A0A1I2FZR2_9BACT</name>
<dbReference type="Pfam" id="PF13185">
    <property type="entry name" value="GAF_2"/>
    <property type="match status" value="1"/>
</dbReference>
<dbReference type="PANTHER" id="PTHR43156">
    <property type="entry name" value="STAGE II SPORULATION PROTEIN E-RELATED"/>
    <property type="match status" value="1"/>
</dbReference>
<feature type="domain" description="PPM-type phosphatase" evidence="6">
    <location>
        <begin position="633"/>
        <end position="879"/>
    </location>
</feature>
<feature type="coiled-coil region" evidence="2">
    <location>
        <begin position="352"/>
        <end position="397"/>
    </location>
</feature>
<evidence type="ECO:0000313" key="7">
    <source>
        <dbReference type="EMBL" id="SFF10822.1"/>
    </source>
</evidence>